<name>T0YH93_9ZZZZ</name>
<dbReference type="AlphaFoldDB" id="T0YH93"/>
<accession>T0YH93</accession>
<gene>
    <name evidence="1" type="ORF">B1B_17053</name>
</gene>
<organism evidence="1">
    <name type="scientific">mine drainage metagenome</name>
    <dbReference type="NCBI Taxonomy" id="410659"/>
    <lineage>
        <taxon>unclassified sequences</taxon>
        <taxon>metagenomes</taxon>
        <taxon>ecological metagenomes</taxon>
    </lineage>
</organism>
<reference evidence="1" key="2">
    <citation type="journal article" date="2014" name="ISME J.">
        <title>Microbial stratification in low pH oxic and suboxic macroscopic growths along an acid mine drainage.</title>
        <authorList>
            <person name="Mendez-Garcia C."/>
            <person name="Mesa V."/>
            <person name="Sprenger R.R."/>
            <person name="Richter M."/>
            <person name="Diez M.S."/>
            <person name="Solano J."/>
            <person name="Bargiela R."/>
            <person name="Golyshina O.V."/>
            <person name="Manteca A."/>
            <person name="Ramos J.L."/>
            <person name="Gallego J.R."/>
            <person name="Llorente I."/>
            <person name="Martins Dos Santos V.A."/>
            <person name="Jensen O.N."/>
            <person name="Pelaez A.I."/>
            <person name="Sanchez J."/>
            <person name="Ferrer M."/>
        </authorList>
    </citation>
    <scope>NUCLEOTIDE SEQUENCE</scope>
</reference>
<protein>
    <submittedName>
        <fullName evidence="1">Uncharacterized protein</fullName>
    </submittedName>
</protein>
<reference evidence="1" key="1">
    <citation type="submission" date="2013-08" db="EMBL/GenBank/DDBJ databases">
        <authorList>
            <person name="Mendez C."/>
            <person name="Richter M."/>
            <person name="Ferrer M."/>
            <person name="Sanchez J."/>
        </authorList>
    </citation>
    <scope>NUCLEOTIDE SEQUENCE</scope>
</reference>
<proteinExistence type="predicted"/>
<feature type="non-terminal residue" evidence="1">
    <location>
        <position position="1"/>
    </location>
</feature>
<sequence>VSGRRKIAMSLFLIHIEHFTRAHGTEPALAFAGDSPAALAEAIEDALQRPMLFARWCALQHEPDKVPVALGALDPAANVRAESRDLHVELEIRSTLPMKIIAQRLTWLIGPHWDVRNVK</sequence>
<dbReference type="EMBL" id="AUZY01011384">
    <property type="protein sequence ID" value="EQD34821.1"/>
    <property type="molecule type" value="Genomic_DNA"/>
</dbReference>
<evidence type="ECO:0000313" key="1">
    <source>
        <dbReference type="EMBL" id="EQD34821.1"/>
    </source>
</evidence>
<comment type="caution">
    <text evidence="1">The sequence shown here is derived from an EMBL/GenBank/DDBJ whole genome shotgun (WGS) entry which is preliminary data.</text>
</comment>